<protein>
    <recommendedName>
        <fullName evidence="3">DUF2889 domain-containing protein</fullName>
    </recommendedName>
</protein>
<dbReference type="RefSeq" id="WP_072837891.1">
    <property type="nucleotide sequence ID" value="NZ_FQVF01000002.1"/>
</dbReference>
<dbReference type="Proteomes" id="UP000184517">
    <property type="component" value="Unassembled WGS sequence"/>
</dbReference>
<reference evidence="2" key="1">
    <citation type="submission" date="2016-11" db="EMBL/GenBank/DDBJ databases">
        <authorList>
            <person name="Varghese N."/>
            <person name="Submissions S."/>
        </authorList>
    </citation>
    <scope>NUCLEOTIDE SEQUENCE [LARGE SCALE GENOMIC DNA]</scope>
    <source>
        <strain evidence="2">DSM 16579</strain>
    </source>
</reference>
<accession>A0A1M4T8F6</accession>
<dbReference type="InterPro" id="IPR021312">
    <property type="entry name" value="DUF2889"/>
</dbReference>
<proteinExistence type="predicted"/>
<dbReference type="STRING" id="1122206.SAMN02745753_00233"/>
<evidence type="ECO:0000313" key="1">
    <source>
        <dbReference type="EMBL" id="SHE40741.1"/>
    </source>
</evidence>
<evidence type="ECO:0008006" key="3">
    <source>
        <dbReference type="Google" id="ProtNLM"/>
    </source>
</evidence>
<gene>
    <name evidence="1" type="ORF">SAMN02745753_00233</name>
</gene>
<sequence>MAQVKRKLMHRRCIESYGFLREDGLWDIEASMQDLKSYNVKREFDDSLVPEGSPFHDIRACLTLDDTFLIKEVSVTMDSYPFPNCGGAAPSFSILKGTRIGPGWSRWLKETFSGKVGCTHVLELFPVVATTAFQTMWGPLGEKYPDQVSSAVTKLINSCHGWSEDGPMVRKLVDEQVLKLPSQESQ</sequence>
<keyword evidence="2" id="KW-1185">Reference proteome</keyword>
<evidence type="ECO:0000313" key="2">
    <source>
        <dbReference type="Proteomes" id="UP000184517"/>
    </source>
</evidence>
<name>A0A1M4T8F6_9GAMM</name>
<dbReference type="Pfam" id="PF11136">
    <property type="entry name" value="DUF2889"/>
    <property type="match status" value="1"/>
</dbReference>
<dbReference type="EMBL" id="FQVF01000002">
    <property type="protein sequence ID" value="SHE40741.1"/>
    <property type="molecule type" value="Genomic_DNA"/>
</dbReference>
<dbReference type="AlphaFoldDB" id="A0A1M4T8F6"/>
<dbReference type="OrthoDB" id="6862397at2"/>
<organism evidence="1 2">
    <name type="scientific">Marinomonas polaris DSM 16579</name>
    <dbReference type="NCBI Taxonomy" id="1122206"/>
    <lineage>
        <taxon>Bacteria</taxon>
        <taxon>Pseudomonadati</taxon>
        <taxon>Pseudomonadota</taxon>
        <taxon>Gammaproteobacteria</taxon>
        <taxon>Oceanospirillales</taxon>
        <taxon>Oceanospirillaceae</taxon>
        <taxon>Marinomonas</taxon>
    </lineage>
</organism>